<reference evidence="5 6" key="1">
    <citation type="submission" date="2018-07" db="EMBL/GenBank/DDBJ databases">
        <title>Dyella monticola sp. nov. and Dyella psychrodurans sp. nov. isolated from monsoon evergreen broad-leaved forest soil of Dinghu Mountain, China.</title>
        <authorList>
            <person name="Gao Z."/>
            <person name="Qiu L."/>
        </authorList>
    </citation>
    <scope>NUCLEOTIDE SEQUENCE [LARGE SCALE GENOMIC DNA]</scope>
    <source>
        <strain evidence="5 6">4MSK11</strain>
    </source>
</reference>
<dbReference type="PROSITE" id="PS50088">
    <property type="entry name" value="ANK_REPEAT"/>
    <property type="match status" value="2"/>
</dbReference>
<name>A0A370XCE7_9GAMM</name>
<comment type="caution">
    <text evidence="5">The sequence shown here is derived from an EMBL/GenBank/DDBJ whole genome shotgun (WGS) entry which is preliminary data.</text>
</comment>
<dbReference type="InterPro" id="IPR051165">
    <property type="entry name" value="Multifunctional_ANK_Repeat"/>
</dbReference>
<dbReference type="AlphaFoldDB" id="A0A370XCE7"/>
<dbReference type="Gene3D" id="1.25.40.20">
    <property type="entry name" value="Ankyrin repeat-containing domain"/>
    <property type="match status" value="2"/>
</dbReference>
<proteinExistence type="predicted"/>
<feature type="region of interest" description="Disordered" evidence="4">
    <location>
        <begin position="1"/>
        <end position="37"/>
    </location>
</feature>
<gene>
    <name evidence="5" type="ORF">DWU99_01315</name>
</gene>
<dbReference type="Pfam" id="PF00023">
    <property type="entry name" value="Ank"/>
    <property type="match status" value="1"/>
</dbReference>
<dbReference type="InterPro" id="IPR036770">
    <property type="entry name" value="Ankyrin_rpt-contain_sf"/>
</dbReference>
<feature type="repeat" description="ANK" evidence="3">
    <location>
        <begin position="230"/>
        <end position="262"/>
    </location>
</feature>
<evidence type="ECO:0000313" key="6">
    <source>
        <dbReference type="Proteomes" id="UP000255334"/>
    </source>
</evidence>
<organism evidence="5 6">
    <name type="scientific">Dyella psychrodurans</name>
    <dbReference type="NCBI Taxonomy" id="1927960"/>
    <lineage>
        <taxon>Bacteria</taxon>
        <taxon>Pseudomonadati</taxon>
        <taxon>Pseudomonadota</taxon>
        <taxon>Gammaproteobacteria</taxon>
        <taxon>Lysobacterales</taxon>
        <taxon>Rhodanobacteraceae</taxon>
        <taxon>Dyella</taxon>
    </lineage>
</organism>
<feature type="compositionally biased region" description="Basic and acidic residues" evidence="4">
    <location>
        <begin position="1"/>
        <end position="12"/>
    </location>
</feature>
<dbReference type="PANTHER" id="PTHR24123:SF33">
    <property type="entry name" value="PROTEIN HOS4"/>
    <property type="match status" value="1"/>
</dbReference>
<dbReference type="Proteomes" id="UP000255334">
    <property type="component" value="Unassembled WGS sequence"/>
</dbReference>
<accession>A0A370XCE7</accession>
<evidence type="ECO:0000313" key="5">
    <source>
        <dbReference type="EMBL" id="RDS85947.1"/>
    </source>
</evidence>
<evidence type="ECO:0000256" key="2">
    <source>
        <dbReference type="ARBA" id="ARBA00023043"/>
    </source>
</evidence>
<feature type="repeat" description="ANK" evidence="3">
    <location>
        <begin position="134"/>
        <end position="166"/>
    </location>
</feature>
<dbReference type="Pfam" id="PF12796">
    <property type="entry name" value="Ank_2"/>
    <property type="match status" value="1"/>
</dbReference>
<protein>
    <submittedName>
        <fullName evidence="5">Ankyrin repeat domain-containing protein</fullName>
    </submittedName>
</protein>
<dbReference type="PANTHER" id="PTHR24123">
    <property type="entry name" value="ANKYRIN REPEAT-CONTAINING"/>
    <property type="match status" value="1"/>
</dbReference>
<keyword evidence="2 3" id="KW-0040">ANK repeat</keyword>
<sequence length="337" mass="37238">MWWRGSKRETPAFRRGFQGRRSTTAHPKRPGTSRTRTHCCAVSTSPYQAWAAPQDGRVPMDHMRALRLHSQPAGLWPDPRYVWSDPRRSPTMPTLPTSFGDALRWAAHQGHADILGVLLATSDGRRAIDETDHLGRTALLIAAERGQAAAMRTLIDHWADPNIADLVGRTPEHILRGHLIQVQPDQEEAQAELGALIAATPADNAETSTAGERVRYLINRGALPGRWQARGGTCLHEAVARGQRSIVRALLEHPDSIQTSLKQDRFDRSPLLLAVEVHATDELLDDLMFRGGAHTQLADAVAAATTLGAPARAARLQRILERDQAEERRMAIELMDV</sequence>
<dbReference type="SMART" id="SM00248">
    <property type="entry name" value="ANK"/>
    <property type="match status" value="2"/>
</dbReference>
<evidence type="ECO:0000256" key="4">
    <source>
        <dbReference type="SAM" id="MobiDB-lite"/>
    </source>
</evidence>
<dbReference type="EMBL" id="QRBF01000001">
    <property type="protein sequence ID" value="RDS85947.1"/>
    <property type="molecule type" value="Genomic_DNA"/>
</dbReference>
<evidence type="ECO:0000256" key="3">
    <source>
        <dbReference type="PROSITE-ProRule" id="PRU00023"/>
    </source>
</evidence>
<keyword evidence="1" id="KW-0677">Repeat</keyword>
<evidence type="ECO:0000256" key="1">
    <source>
        <dbReference type="ARBA" id="ARBA00022737"/>
    </source>
</evidence>
<dbReference type="SUPFAM" id="SSF48403">
    <property type="entry name" value="Ankyrin repeat"/>
    <property type="match status" value="1"/>
</dbReference>
<feature type="compositionally biased region" description="Basic residues" evidence="4">
    <location>
        <begin position="26"/>
        <end position="37"/>
    </location>
</feature>
<dbReference type="InterPro" id="IPR002110">
    <property type="entry name" value="Ankyrin_rpt"/>
</dbReference>
<keyword evidence="6" id="KW-1185">Reference proteome</keyword>
<dbReference type="PROSITE" id="PS50297">
    <property type="entry name" value="ANK_REP_REGION"/>
    <property type="match status" value="2"/>
</dbReference>